<protein>
    <recommendedName>
        <fullName evidence="4">Zinc finger C2HC5-type domain-containing protein</fullName>
    </recommendedName>
</protein>
<feature type="region of interest" description="Disordered" evidence="1">
    <location>
        <begin position="62"/>
        <end position="121"/>
    </location>
</feature>
<gene>
    <name evidence="2" type="ORF">CHC_T00000762001</name>
</gene>
<dbReference type="KEGG" id="ccp:CHC_T00000762001"/>
<keyword evidence="3" id="KW-1185">Reference proteome</keyword>
<feature type="compositionally biased region" description="Basic residues" evidence="1">
    <location>
        <begin position="94"/>
        <end position="104"/>
    </location>
</feature>
<dbReference type="RefSeq" id="XP_005710789.1">
    <property type="nucleotide sequence ID" value="XM_005710732.1"/>
</dbReference>
<accession>R7QT22</accession>
<evidence type="ECO:0008006" key="4">
    <source>
        <dbReference type="Google" id="ProtNLM"/>
    </source>
</evidence>
<feature type="compositionally biased region" description="Polar residues" evidence="1">
    <location>
        <begin position="72"/>
        <end position="86"/>
    </location>
</feature>
<dbReference type="GeneID" id="17318505"/>
<dbReference type="Gramene" id="CDF40495">
    <property type="protein sequence ID" value="CDF40495"/>
    <property type="gene ID" value="CHC_T00000762001"/>
</dbReference>
<proteinExistence type="predicted"/>
<sequence length="284" mass="31130">MARLRRWFDVELQRLGFGGLEDIFMHLETMPDDQVAGYLQNVLGEQAEVKTLAAAFVTARSDGQRPVGSGTRAISNGESQPTWDTMSGTGKSSTTKKGKRRGKNRAGSSNGNGSKHNTGKTSFASAVAGQGSSTSNSGQAQAIRNSAAEQIPRKIREYQRSKKCINCVYCGYIEKLIREDGACSFCQRPIFSIYGSEHEASNMRTRANQSSNRTILENRTASKQEKGGKETVSQATDVQDRDILVSQVPRLPDTDSSDGFYRNPSLPQSWLEECLNLMTIRLSG</sequence>
<reference evidence="3" key="1">
    <citation type="journal article" date="2013" name="Proc. Natl. Acad. Sci. U.S.A.">
        <title>Genome structure and metabolic features in the red seaweed Chondrus crispus shed light on evolution of the Archaeplastida.</title>
        <authorList>
            <person name="Collen J."/>
            <person name="Porcel B."/>
            <person name="Carre W."/>
            <person name="Ball S.G."/>
            <person name="Chaparro C."/>
            <person name="Tonon T."/>
            <person name="Barbeyron T."/>
            <person name="Michel G."/>
            <person name="Noel B."/>
            <person name="Valentin K."/>
            <person name="Elias M."/>
            <person name="Artiguenave F."/>
            <person name="Arun A."/>
            <person name="Aury J.M."/>
            <person name="Barbosa-Neto J.F."/>
            <person name="Bothwell J.H."/>
            <person name="Bouget F.Y."/>
            <person name="Brillet L."/>
            <person name="Cabello-Hurtado F."/>
            <person name="Capella-Gutierrez S."/>
            <person name="Charrier B."/>
            <person name="Cladiere L."/>
            <person name="Cock J.M."/>
            <person name="Coelho S.M."/>
            <person name="Colleoni C."/>
            <person name="Czjzek M."/>
            <person name="Da Silva C."/>
            <person name="Delage L."/>
            <person name="Denoeud F."/>
            <person name="Deschamps P."/>
            <person name="Dittami S.M."/>
            <person name="Gabaldon T."/>
            <person name="Gachon C.M."/>
            <person name="Groisillier A."/>
            <person name="Herve C."/>
            <person name="Jabbari K."/>
            <person name="Katinka M."/>
            <person name="Kloareg B."/>
            <person name="Kowalczyk N."/>
            <person name="Labadie K."/>
            <person name="Leblanc C."/>
            <person name="Lopez P.J."/>
            <person name="McLachlan D.H."/>
            <person name="Meslet-Cladiere L."/>
            <person name="Moustafa A."/>
            <person name="Nehr Z."/>
            <person name="Nyvall Collen P."/>
            <person name="Panaud O."/>
            <person name="Partensky F."/>
            <person name="Poulain J."/>
            <person name="Rensing S.A."/>
            <person name="Rousvoal S."/>
            <person name="Samson G."/>
            <person name="Symeonidi A."/>
            <person name="Weissenbach J."/>
            <person name="Zambounis A."/>
            <person name="Wincker P."/>
            <person name="Boyen C."/>
        </authorList>
    </citation>
    <scope>NUCLEOTIDE SEQUENCE [LARGE SCALE GENOMIC DNA]</scope>
    <source>
        <strain evidence="3">cv. Stackhouse</strain>
    </source>
</reference>
<dbReference type="AlphaFoldDB" id="R7QT22"/>
<evidence type="ECO:0000256" key="1">
    <source>
        <dbReference type="SAM" id="MobiDB-lite"/>
    </source>
</evidence>
<feature type="compositionally biased region" description="Polar residues" evidence="1">
    <location>
        <begin position="111"/>
        <end position="121"/>
    </location>
</feature>
<name>R7QT22_CHOCR</name>
<evidence type="ECO:0000313" key="3">
    <source>
        <dbReference type="Proteomes" id="UP000012073"/>
    </source>
</evidence>
<dbReference type="EMBL" id="HG002191">
    <property type="protein sequence ID" value="CDF40495.1"/>
    <property type="molecule type" value="Genomic_DNA"/>
</dbReference>
<dbReference type="Proteomes" id="UP000012073">
    <property type="component" value="Unassembled WGS sequence"/>
</dbReference>
<organism evidence="2 3">
    <name type="scientific">Chondrus crispus</name>
    <name type="common">Carrageen Irish moss</name>
    <name type="synonym">Polymorpha crispa</name>
    <dbReference type="NCBI Taxonomy" id="2769"/>
    <lineage>
        <taxon>Eukaryota</taxon>
        <taxon>Rhodophyta</taxon>
        <taxon>Florideophyceae</taxon>
        <taxon>Rhodymeniophycidae</taxon>
        <taxon>Gigartinales</taxon>
        <taxon>Gigartinaceae</taxon>
        <taxon>Chondrus</taxon>
    </lineage>
</organism>
<evidence type="ECO:0000313" key="2">
    <source>
        <dbReference type="EMBL" id="CDF40495.1"/>
    </source>
</evidence>
<feature type="region of interest" description="Disordered" evidence="1">
    <location>
        <begin position="127"/>
        <end position="146"/>
    </location>
</feature>